<dbReference type="AlphaFoldDB" id="A0A243RW94"/>
<name>A0A243RW94_9ACTN</name>
<reference evidence="2 3" key="1">
    <citation type="submission" date="2017-05" db="EMBL/GenBank/DDBJ databases">
        <title>Biotechnological potential of actinobacteria isolated from South African environments.</title>
        <authorList>
            <person name="Le Roes-Hill M."/>
            <person name="Prins A."/>
            <person name="Durrell K.A."/>
        </authorList>
    </citation>
    <scope>NUCLEOTIDE SEQUENCE [LARGE SCALE GENOMIC DNA]</scope>
    <source>
        <strain evidence="2">M26</strain>
    </source>
</reference>
<evidence type="ECO:0000256" key="1">
    <source>
        <dbReference type="SAM" id="MobiDB-lite"/>
    </source>
</evidence>
<feature type="region of interest" description="Disordered" evidence="1">
    <location>
        <begin position="1"/>
        <end position="21"/>
    </location>
</feature>
<evidence type="ECO:0000313" key="3">
    <source>
        <dbReference type="Proteomes" id="UP000194761"/>
    </source>
</evidence>
<sequence length="109" mass="12414">MSQEEATPADQAQPAPLTQRPVLGTVQEDRYIHLVRLAWDLRGLGLATQFELPLTEEPYLTAQGGRRPVRVTARKLGQDWIYQWGRGRNQWIDALDHRAAQTIRKAAAR</sequence>
<evidence type="ECO:0000313" key="2">
    <source>
        <dbReference type="EMBL" id="OUC99279.1"/>
    </source>
</evidence>
<keyword evidence="3" id="KW-1185">Reference proteome</keyword>
<protein>
    <submittedName>
        <fullName evidence="2">Uncharacterized protein</fullName>
    </submittedName>
</protein>
<comment type="caution">
    <text evidence="2">The sequence shown here is derived from an EMBL/GenBank/DDBJ whole genome shotgun (WGS) entry which is preliminary data.</text>
</comment>
<accession>A0A243RW94</accession>
<organism evidence="2 3">
    <name type="scientific">Streptosporangium minutum</name>
    <dbReference type="NCBI Taxonomy" id="569862"/>
    <lineage>
        <taxon>Bacteria</taxon>
        <taxon>Bacillati</taxon>
        <taxon>Actinomycetota</taxon>
        <taxon>Actinomycetes</taxon>
        <taxon>Streptosporangiales</taxon>
        <taxon>Streptosporangiaceae</taxon>
        <taxon>Streptosporangium</taxon>
    </lineage>
</organism>
<gene>
    <name evidence="2" type="ORF">CA984_03450</name>
</gene>
<dbReference type="Proteomes" id="UP000194761">
    <property type="component" value="Unassembled WGS sequence"/>
</dbReference>
<proteinExistence type="predicted"/>
<dbReference type="EMBL" id="NGFP01000009">
    <property type="protein sequence ID" value="OUC99279.1"/>
    <property type="molecule type" value="Genomic_DNA"/>
</dbReference>